<dbReference type="Pfam" id="PF08284">
    <property type="entry name" value="RVP_2"/>
    <property type="match status" value="1"/>
</dbReference>
<dbReference type="OrthoDB" id="696334at2759"/>
<dbReference type="PANTHER" id="PTHR15503:SF45">
    <property type="entry name" value="RNA-DIRECTED DNA POLYMERASE HOMOLOG"/>
    <property type="match status" value="1"/>
</dbReference>
<dbReference type="CDD" id="cd00303">
    <property type="entry name" value="retropepsin_like"/>
    <property type="match status" value="1"/>
</dbReference>
<sequence length="202" mass="22707">MQAIDQMVRLDIRVEIVQNKIVEGDTLENAGAISSKTLPVESTEFVIRVSNPLGKCVLVDKVCKNCPLMFRDICFPANLVLLPFYEFDIILGMDWLTLHHAIVNCKRKSINLRSQNSEMVRVESSDLNGLLAVVSSMKALSYVRKDLFPEELPGLAPIREVEFGIELVPEMTPISIAPYRMALAELKELKSQLQELTDRGFA</sequence>
<reference evidence="1" key="1">
    <citation type="submission" date="2019-08" db="EMBL/GenBank/DDBJ databases">
        <authorList>
            <person name="Liu F."/>
        </authorList>
    </citation>
    <scope>NUCLEOTIDE SEQUENCE [LARGE SCALE GENOMIC DNA]</scope>
    <source>
        <strain evidence="1">PA1801</strain>
        <tissue evidence="1">Leaf</tissue>
    </source>
</reference>
<dbReference type="PANTHER" id="PTHR15503">
    <property type="entry name" value="LDOC1 RELATED"/>
    <property type="match status" value="1"/>
</dbReference>
<dbReference type="AlphaFoldDB" id="A0A5B6WPZ6"/>
<name>A0A5B6WPZ6_9ROSI</name>
<dbReference type="InterPro" id="IPR021109">
    <property type="entry name" value="Peptidase_aspartic_dom_sf"/>
</dbReference>
<gene>
    <name evidence="1" type="ORF">EPI10_006082</name>
</gene>
<dbReference type="InterPro" id="IPR043502">
    <property type="entry name" value="DNA/RNA_pol_sf"/>
</dbReference>
<evidence type="ECO:0000313" key="2">
    <source>
        <dbReference type="Proteomes" id="UP000325315"/>
    </source>
</evidence>
<accession>A0A5B6WPZ6</accession>
<dbReference type="SUPFAM" id="SSF56672">
    <property type="entry name" value="DNA/RNA polymerases"/>
    <property type="match status" value="1"/>
</dbReference>
<dbReference type="Proteomes" id="UP000325315">
    <property type="component" value="Unassembled WGS sequence"/>
</dbReference>
<dbReference type="Gene3D" id="3.10.10.10">
    <property type="entry name" value="HIV Type 1 Reverse Transcriptase, subunit A, domain 1"/>
    <property type="match status" value="1"/>
</dbReference>
<protein>
    <submittedName>
        <fullName evidence="1">Transposon Ty3-I Gag-Pol polyprotein</fullName>
    </submittedName>
</protein>
<dbReference type="EMBL" id="SMMG02000002">
    <property type="protein sequence ID" value="KAA3483961.1"/>
    <property type="molecule type" value="Genomic_DNA"/>
</dbReference>
<dbReference type="InterPro" id="IPR032567">
    <property type="entry name" value="RTL1-rel"/>
</dbReference>
<keyword evidence="2" id="KW-1185">Reference proteome</keyword>
<comment type="caution">
    <text evidence="1">The sequence shown here is derived from an EMBL/GenBank/DDBJ whole genome shotgun (WGS) entry which is preliminary data.</text>
</comment>
<proteinExistence type="predicted"/>
<evidence type="ECO:0000313" key="1">
    <source>
        <dbReference type="EMBL" id="KAA3483961.1"/>
    </source>
</evidence>
<dbReference type="Gene3D" id="2.40.70.10">
    <property type="entry name" value="Acid Proteases"/>
    <property type="match status" value="1"/>
</dbReference>
<organism evidence="1 2">
    <name type="scientific">Gossypium australe</name>
    <dbReference type="NCBI Taxonomy" id="47621"/>
    <lineage>
        <taxon>Eukaryota</taxon>
        <taxon>Viridiplantae</taxon>
        <taxon>Streptophyta</taxon>
        <taxon>Embryophyta</taxon>
        <taxon>Tracheophyta</taxon>
        <taxon>Spermatophyta</taxon>
        <taxon>Magnoliopsida</taxon>
        <taxon>eudicotyledons</taxon>
        <taxon>Gunneridae</taxon>
        <taxon>Pentapetalae</taxon>
        <taxon>rosids</taxon>
        <taxon>malvids</taxon>
        <taxon>Malvales</taxon>
        <taxon>Malvaceae</taxon>
        <taxon>Malvoideae</taxon>
        <taxon>Gossypium</taxon>
    </lineage>
</organism>